<dbReference type="HOGENOM" id="CLU_828526_0_0_14"/>
<keyword evidence="2" id="KW-1185">Reference proteome</keyword>
<sequence length="335" mass="38925">MTYLGESPVFRVIEYAQSVTPRDSSLLVDGKFKVLTNINFFEYSAAVSHGLSEGDKKGWTPLTIGDPCDSKDSSFNCFELWYLASEAPLNKEFIATNKWRNWSVPLTTYFDFQSKWRPKGKELEHNRFLEILRTGAKELKIKKEIPVQDSYEFNLKGLLDKPFVENIELLEKLEFGSLKSKESVKKERVSFVFSTYREISSGGPVLSISRSEKESSEWLLDGEGSLVFFELDRPEKVFKEIPLKVSTVSEGGRRYLYLSNETLEEWKSFVHNRGGIEMNFNILTRNRKISLRVNWEIEPISELENIEGRVKAWLNPDDILLEKHKPDYHWIAERL</sequence>
<proteinExistence type="predicted"/>
<dbReference type="STRING" id="1212765.MHLP_04485"/>
<gene>
    <name evidence="1" type="ordered locus">MHLP_04485</name>
</gene>
<evidence type="ECO:0000313" key="1">
    <source>
        <dbReference type="EMBL" id="AFO52477.1"/>
    </source>
</evidence>
<dbReference type="PATRIC" id="fig|1212765.3.peg.1020"/>
<dbReference type="AlphaFoldDB" id="I7C7G5"/>
<name>I7C7G5_MYCHA</name>
<reference evidence="2" key="2">
    <citation type="submission" date="2012-07" db="EMBL/GenBank/DDBJ databases">
        <title>Complete genome sequence of 'Candidatus Mycoplasma haemolamae'.</title>
        <authorList>
            <person name="Guimaraes A.M.S."/>
            <person name="Toth B."/>
            <person name="Santos A.P."/>
            <person name="Nascimento N.C."/>
            <person name="Sojka J.E."/>
            <person name="Messick J.B."/>
        </authorList>
    </citation>
    <scope>NUCLEOTIDE SEQUENCE [LARGE SCALE GENOMIC DNA]</scope>
    <source>
        <strain evidence="2">Purdue</strain>
    </source>
</reference>
<reference evidence="1 2" key="1">
    <citation type="journal article" date="2012" name="J. Bacteriol.">
        <title>Genome Sequence of "Candidatus Mycoplasma haemolamae" Strain Purdue, a Red Blood Cell Pathogen of Alpacas (Vicugna pacos) and Llamas (Lama glama).</title>
        <authorList>
            <person name="Guimaraes A.M."/>
            <person name="Toth B."/>
            <person name="Santos A.P."/>
            <person name="do Nascimento N.C."/>
            <person name="Kritchevsky J.E."/>
            <person name="Messick J.B."/>
        </authorList>
    </citation>
    <scope>NUCLEOTIDE SEQUENCE [LARGE SCALE GENOMIC DNA]</scope>
    <source>
        <strain evidence="1 2">Purdue</strain>
    </source>
</reference>
<dbReference type="Proteomes" id="UP000006502">
    <property type="component" value="Chromosome"/>
</dbReference>
<dbReference type="KEGG" id="mhl:MHLP_04485"/>
<organism evidence="1 2">
    <name type="scientific">Mycoplasma haematolamae (strain Purdue)</name>
    <dbReference type="NCBI Taxonomy" id="1212765"/>
    <lineage>
        <taxon>Bacteria</taxon>
        <taxon>Bacillati</taxon>
        <taxon>Mycoplasmatota</taxon>
        <taxon>Mollicutes</taxon>
        <taxon>Mycoplasmataceae</taxon>
        <taxon>Mycoplasma</taxon>
    </lineage>
</organism>
<protein>
    <submittedName>
        <fullName evidence="1">Uncharacterized protein</fullName>
    </submittedName>
</protein>
<accession>I7C7G5</accession>
<dbReference type="EMBL" id="CP003731">
    <property type="protein sequence ID" value="AFO52477.1"/>
    <property type="molecule type" value="Genomic_DNA"/>
</dbReference>
<evidence type="ECO:0000313" key="2">
    <source>
        <dbReference type="Proteomes" id="UP000006502"/>
    </source>
</evidence>